<dbReference type="EMBL" id="GECU01000045">
    <property type="protein sequence ID" value="JAT07662.1"/>
    <property type="molecule type" value="Transcribed_RNA"/>
</dbReference>
<evidence type="ECO:0008006" key="11">
    <source>
        <dbReference type="Google" id="ProtNLM"/>
    </source>
</evidence>
<dbReference type="InterPro" id="IPR003656">
    <property type="entry name" value="Znf_BED"/>
</dbReference>
<dbReference type="SMART" id="SM00225">
    <property type="entry name" value="BTB"/>
    <property type="match status" value="1"/>
</dbReference>
<feature type="domain" description="BED-type" evidence="9">
    <location>
        <begin position="17"/>
        <end position="75"/>
    </location>
</feature>
<dbReference type="PANTHER" id="PTHR23110:SF109">
    <property type="entry name" value="FI07618P-RELATED"/>
    <property type="match status" value="1"/>
</dbReference>
<dbReference type="InterPro" id="IPR011333">
    <property type="entry name" value="SKP1/BTB/POZ_sf"/>
</dbReference>
<protein>
    <recommendedName>
        <fullName evidence="11">BTB domain-containing protein</fullName>
    </recommendedName>
</protein>
<dbReference type="GO" id="GO:0008270">
    <property type="term" value="F:zinc ion binding"/>
    <property type="evidence" value="ECO:0007669"/>
    <property type="project" value="UniProtKB-KW"/>
</dbReference>
<evidence type="ECO:0000259" key="8">
    <source>
        <dbReference type="PROSITE" id="PS50097"/>
    </source>
</evidence>
<name>A0A1B6K8A7_9HEMI</name>
<dbReference type="InterPro" id="IPR000210">
    <property type="entry name" value="BTB/POZ_dom"/>
</dbReference>
<feature type="domain" description="BTB" evidence="8">
    <location>
        <begin position="168"/>
        <end position="233"/>
    </location>
</feature>
<gene>
    <name evidence="10" type="ORF">g.8913</name>
</gene>
<dbReference type="InterPro" id="IPR051095">
    <property type="entry name" value="Dros_DevTransReg"/>
</dbReference>
<dbReference type="PANTHER" id="PTHR23110">
    <property type="entry name" value="BTB DOMAIN TRANSCRIPTION FACTOR"/>
    <property type="match status" value="1"/>
</dbReference>
<dbReference type="PROSITE" id="PS50097">
    <property type="entry name" value="BTB"/>
    <property type="match status" value="1"/>
</dbReference>
<proteinExistence type="predicted"/>
<dbReference type="Pfam" id="PF02892">
    <property type="entry name" value="zf-BED"/>
    <property type="match status" value="1"/>
</dbReference>
<comment type="subcellular location">
    <subcellularLocation>
        <location evidence="1">Nucleus</location>
    </subcellularLocation>
</comment>
<dbReference type="SUPFAM" id="SSF54695">
    <property type="entry name" value="POZ domain"/>
    <property type="match status" value="1"/>
</dbReference>
<reference evidence="10" key="1">
    <citation type="submission" date="2015-11" db="EMBL/GenBank/DDBJ databases">
        <title>De novo transcriptome assembly of four potential Pierce s Disease insect vectors from Arizona vineyards.</title>
        <authorList>
            <person name="Tassone E.E."/>
        </authorList>
    </citation>
    <scope>NUCLEOTIDE SEQUENCE</scope>
</reference>
<dbReference type="Pfam" id="PF00651">
    <property type="entry name" value="BTB"/>
    <property type="match status" value="1"/>
</dbReference>
<dbReference type="GO" id="GO:0003677">
    <property type="term" value="F:DNA binding"/>
    <property type="evidence" value="ECO:0007669"/>
    <property type="project" value="InterPro"/>
</dbReference>
<evidence type="ECO:0000256" key="6">
    <source>
        <dbReference type="PROSITE-ProRule" id="PRU00027"/>
    </source>
</evidence>
<dbReference type="GO" id="GO:0005634">
    <property type="term" value="C:nucleus"/>
    <property type="evidence" value="ECO:0007669"/>
    <property type="project" value="UniProtKB-SubCell"/>
</dbReference>
<feature type="compositionally biased region" description="Low complexity" evidence="7">
    <location>
        <begin position="376"/>
        <end position="390"/>
    </location>
</feature>
<evidence type="ECO:0000313" key="10">
    <source>
        <dbReference type="EMBL" id="JAT07662.1"/>
    </source>
</evidence>
<dbReference type="GO" id="GO:0006357">
    <property type="term" value="P:regulation of transcription by RNA polymerase II"/>
    <property type="evidence" value="ECO:0007669"/>
    <property type="project" value="TreeGrafter"/>
</dbReference>
<evidence type="ECO:0000256" key="4">
    <source>
        <dbReference type="ARBA" id="ARBA00022833"/>
    </source>
</evidence>
<evidence type="ECO:0000256" key="1">
    <source>
        <dbReference type="ARBA" id="ARBA00004123"/>
    </source>
</evidence>
<dbReference type="Gene3D" id="3.30.710.10">
    <property type="entry name" value="Potassium Channel Kv1.1, Chain A"/>
    <property type="match status" value="1"/>
</dbReference>
<accession>A0A1B6K8A7</accession>
<dbReference type="GO" id="GO:0048666">
    <property type="term" value="P:neuron development"/>
    <property type="evidence" value="ECO:0007669"/>
    <property type="project" value="UniProtKB-ARBA"/>
</dbReference>
<sequence>MAKKSEVLKENTHKEKAHTSPVWSYFKVCEDNPVWADCLLCGVRMSRGGTAPNRCGTTNLRRHVLCSHNITLPSAKPGVKFDGPQRNLRKKQLKLMPSVLNKSAPTTHKKAKPKVKKCPAPLQKVKPTKEPEDNLVPEVEPVMCIRWNTYLNNMTSTLPDLLHDEQFVDVTLACEGQSLKCHKILLAACSPYFYELLSGAACKHPIIMFKDYHFWELQALVAFMYSGEVNVPQSQLPRILRVAEALQIKGLANPSPNTEPPPDDHQPSNDHQMFNETSNKESSFREQIMNKRKRKPSLHNCCKNPPKNTIKPKHKLVTVKPRSKLKSVKRKVMPPTKKLKLTPNKKFNPKKVVAKGEIPPEDIHNGVMTSDQSLNDETTPTPSSPLLPSEMPDMLNDILGIKEETSDTTERISLPEPHAVGSVEGMFPLEDLEGMKMEIGGSEPGIGRFLTNGLHEGEQFDLLPDLHPECTLDEDEEGRR</sequence>
<organism evidence="10">
    <name type="scientific">Homalodisca liturata</name>
    <dbReference type="NCBI Taxonomy" id="320908"/>
    <lineage>
        <taxon>Eukaryota</taxon>
        <taxon>Metazoa</taxon>
        <taxon>Ecdysozoa</taxon>
        <taxon>Arthropoda</taxon>
        <taxon>Hexapoda</taxon>
        <taxon>Insecta</taxon>
        <taxon>Pterygota</taxon>
        <taxon>Neoptera</taxon>
        <taxon>Paraneoptera</taxon>
        <taxon>Hemiptera</taxon>
        <taxon>Auchenorrhyncha</taxon>
        <taxon>Membracoidea</taxon>
        <taxon>Cicadellidae</taxon>
        <taxon>Cicadellinae</taxon>
        <taxon>Proconiini</taxon>
        <taxon>Homalodisca</taxon>
    </lineage>
</organism>
<keyword evidence="5" id="KW-0539">Nucleus</keyword>
<evidence type="ECO:0000256" key="5">
    <source>
        <dbReference type="ARBA" id="ARBA00023242"/>
    </source>
</evidence>
<dbReference type="SUPFAM" id="SSF57667">
    <property type="entry name" value="beta-beta-alpha zinc fingers"/>
    <property type="match status" value="1"/>
</dbReference>
<dbReference type="CDD" id="cd18315">
    <property type="entry name" value="BTB_POZ_BAB-like"/>
    <property type="match status" value="1"/>
</dbReference>
<dbReference type="AlphaFoldDB" id="A0A1B6K8A7"/>
<dbReference type="InterPro" id="IPR036236">
    <property type="entry name" value="Znf_C2H2_sf"/>
</dbReference>
<evidence type="ECO:0000256" key="2">
    <source>
        <dbReference type="ARBA" id="ARBA00022723"/>
    </source>
</evidence>
<dbReference type="PROSITE" id="PS50808">
    <property type="entry name" value="ZF_BED"/>
    <property type="match status" value="1"/>
</dbReference>
<evidence type="ECO:0000256" key="7">
    <source>
        <dbReference type="SAM" id="MobiDB-lite"/>
    </source>
</evidence>
<keyword evidence="3 6" id="KW-0863">Zinc-finger</keyword>
<evidence type="ECO:0000259" key="9">
    <source>
        <dbReference type="PROSITE" id="PS50808"/>
    </source>
</evidence>
<feature type="region of interest" description="Disordered" evidence="7">
    <location>
        <begin position="251"/>
        <end position="311"/>
    </location>
</feature>
<keyword evidence="2" id="KW-0479">Metal-binding</keyword>
<dbReference type="SMART" id="SM00614">
    <property type="entry name" value="ZnF_BED"/>
    <property type="match status" value="1"/>
</dbReference>
<feature type="region of interest" description="Disordered" evidence="7">
    <location>
        <begin position="360"/>
        <end position="390"/>
    </location>
</feature>
<evidence type="ECO:0000256" key="3">
    <source>
        <dbReference type="ARBA" id="ARBA00022771"/>
    </source>
</evidence>
<keyword evidence="4" id="KW-0862">Zinc</keyword>